<dbReference type="EMBL" id="ACEO02000001">
    <property type="protein sequence ID" value="EFC53233.1"/>
    <property type="molecule type" value="Genomic_DNA"/>
</dbReference>
<evidence type="ECO:0000313" key="2">
    <source>
        <dbReference type="EMBL" id="EFC53233.1"/>
    </source>
</evidence>
<sequence>MRWVVEIGRGRLKIPKYFQTVFFYSDSLYSICRMLLFSAFYLFFS</sequence>
<protein>
    <submittedName>
        <fullName evidence="2">Uncharacterized protein</fullName>
    </submittedName>
</protein>
<gene>
    <name evidence="2" type="ORF">NEISUBOT_03234</name>
</gene>
<dbReference type="Proteomes" id="UP000004621">
    <property type="component" value="Unassembled WGS sequence"/>
</dbReference>
<evidence type="ECO:0000256" key="1">
    <source>
        <dbReference type="SAM" id="Phobius"/>
    </source>
</evidence>
<reference evidence="2 3" key="1">
    <citation type="submission" date="2010-01" db="EMBL/GenBank/DDBJ databases">
        <authorList>
            <person name="Weinstock G."/>
            <person name="Sodergren E."/>
            <person name="Clifton S."/>
            <person name="Fulton L."/>
            <person name="Fulton B."/>
            <person name="Courtney L."/>
            <person name="Fronick C."/>
            <person name="Harrison M."/>
            <person name="Strong C."/>
            <person name="Farmer C."/>
            <person name="Delahaunty K."/>
            <person name="Markovic C."/>
            <person name="Hall O."/>
            <person name="Minx P."/>
            <person name="Tomlinson C."/>
            <person name="Mitreva M."/>
            <person name="Nelson J."/>
            <person name="Hou S."/>
            <person name="Wollam A."/>
            <person name="Pepin K.H."/>
            <person name="Johnson M."/>
            <person name="Bhonagiri V."/>
            <person name="Nash W.E."/>
            <person name="Warren W."/>
            <person name="Chinwalla A."/>
            <person name="Mardis E.R."/>
            <person name="Wilson R.K."/>
        </authorList>
    </citation>
    <scope>NUCLEOTIDE SEQUENCE [LARGE SCALE GENOMIC DNA]</scope>
    <source>
        <strain evidence="2 3">NJ9703</strain>
    </source>
</reference>
<accession>A0A9W5IT05</accession>
<keyword evidence="1" id="KW-1133">Transmembrane helix</keyword>
<organism evidence="2 3">
    <name type="scientific">Neisseria subflava NJ9703</name>
    <dbReference type="NCBI Taxonomy" id="546268"/>
    <lineage>
        <taxon>Bacteria</taxon>
        <taxon>Pseudomonadati</taxon>
        <taxon>Pseudomonadota</taxon>
        <taxon>Betaproteobacteria</taxon>
        <taxon>Neisseriales</taxon>
        <taxon>Neisseriaceae</taxon>
        <taxon>Neisseria</taxon>
    </lineage>
</organism>
<keyword evidence="1" id="KW-0472">Membrane</keyword>
<keyword evidence="1" id="KW-0812">Transmembrane</keyword>
<evidence type="ECO:0000313" key="3">
    <source>
        <dbReference type="Proteomes" id="UP000004621"/>
    </source>
</evidence>
<name>A0A9W5IT05_NEISU</name>
<feature type="transmembrane region" description="Helical" evidence="1">
    <location>
        <begin position="21"/>
        <end position="44"/>
    </location>
</feature>
<proteinExistence type="predicted"/>
<dbReference type="AlphaFoldDB" id="A0A9W5IT05"/>
<comment type="caution">
    <text evidence="2">The sequence shown here is derived from an EMBL/GenBank/DDBJ whole genome shotgun (WGS) entry which is preliminary data.</text>
</comment>